<dbReference type="AlphaFoldDB" id="D8QMA5"/>
<protein>
    <submittedName>
        <fullName evidence="2">Uncharacterized protein</fullName>
    </submittedName>
</protein>
<evidence type="ECO:0000256" key="1">
    <source>
        <dbReference type="SAM" id="MobiDB-lite"/>
    </source>
</evidence>
<reference evidence="2 3" key="1">
    <citation type="journal article" date="2010" name="Nat. Biotechnol.">
        <title>Genome sequence of the model mushroom Schizophyllum commune.</title>
        <authorList>
            <person name="Ohm R.A."/>
            <person name="de Jong J.F."/>
            <person name="Lugones L.G."/>
            <person name="Aerts A."/>
            <person name="Kothe E."/>
            <person name="Stajich J.E."/>
            <person name="de Vries R.P."/>
            <person name="Record E."/>
            <person name="Levasseur A."/>
            <person name="Baker S.E."/>
            <person name="Bartholomew K.A."/>
            <person name="Coutinho P.M."/>
            <person name="Erdmann S."/>
            <person name="Fowler T.J."/>
            <person name="Gathman A.C."/>
            <person name="Lombard V."/>
            <person name="Henrissat B."/>
            <person name="Knabe N."/>
            <person name="Kuees U."/>
            <person name="Lilly W.W."/>
            <person name="Lindquist E."/>
            <person name="Lucas S."/>
            <person name="Magnuson J.K."/>
            <person name="Piumi F."/>
            <person name="Raudaskoski M."/>
            <person name="Salamov A."/>
            <person name="Schmutz J."/>
            <person name="Schwarze F.W.M.R."/>
            <person name="vanKuyk P.A."/>
            <person name="Horton J.S."/>
            <person name="Grigoriev I.V."/>
            <person name="Woesten H.A.B."/>
        </authorList>
    </citation>
    <scope>NUCLEOTIDE SEQUENCE [LARGE SCALE GENOMIC DNA]</scope>
    <source>
        <strain evidence="3">H4-8 / FGSC 9210</strain>
    </source>
</reference>
<organism evidence="3">
    <name type="scientific">Schizophyllum commune (strain H4-8 / FGSC 9210)</name>
    <name type="common">Split gill fungus</name>
    <dbReference type="NCBI Taxonomy" id="578458"/>
    <lineage>
        <taxon>Eukaryota</taxon>
        <taxon>Fungi</taxon>
        <taxon>Dikarya</taxon>
        <taxon>Basidiomycota</taxon>
        <taxon>Agaricomycotina</taxon>
        <taxon>Agaricomycetes</taxon>
        <taxon>Agaricomycetidae</taxon>
        <taxon>Agaricales</taxon>
        <taxon>Schizophyllaceae</taxon>
        <taxon>Schizophyllum</taxon>
    </lineage>
</organism>
<feature type="compositionally biased region" description="Polar residues" evidence="1">
    <location>
        <begin position="243"/>
        <end position="258"/>
    </location>
</feature>
<dbReference type="RefSeq" id="XP_003025933.1">
    <property type="nucleotide sequence ID" value="XM_003025887.1"/>
</dbReference>
<dbReference type="OMA" id="FEGHRRT"/>
<dbReference type="GeneID" id="9588410"/>
<feature type="compositionally biased region" description="Low complexity" evidence="1">
    <location>
        <begin position="20"/>
        <end position="38"/>
    </location>
</feature>
<dbReference type="KEGG" id="scm:SCHCO_02574041"/>
<feature type="compositionally biased region" description="Acidic residues" evidence="1">
    <location>
        <begin position="112"/>
        <end position="122"/>
    </location>
</feature>
<evidence type="ECO:0000313" key="2">
    <source>
        <dbReference type="EMBL" id="EFI91030.1"/>
    </source>
</evidence>
<name>D8QMA5_SCHCM</name>
<proteinExistence type="predicted"/>
<feature type="region of interest" description="Disordered" evidence="1">
    <location>
        <begin position="109"/>
        <end position="258"/>
    </location>
</feature>
<dbReference type="VEuPathDB" id="FungiDB:SCHCODRAFT_02574041"/>
<dbReference type="InParanoid" id="D8QMA5"/>
<gene>
    <name evidence="2" type="ORF">SCHCODRAFT_238918</name>
</gene>
<keyword evidence="3" id="KW-1185">Reference proteome</keyword>
<dbReference type="EMBL" id="GL377321">
    <property type="protein sequence ID" value="EFI91030.1"/>
    <property type="molecule type" value="Genomic_DNA"/>
</dbReference>
<feature type="region of interest" description="Disordered" evidence="1">
    <location>
        <begin position="1"/>
        <end position="38"/>
    </location>
</feature>
<accession>D8QMA5</accession>
<dbReference type="Proteomes" id="UP000007431">
    <property type="component" value="Unassembled WGS sequence"/>
</dbReference>
<evidence type="ECO:0000313" key="3">
    <source>
        <dbReference type="Proteomes" id="UP000007431"/>
    </source>
</evidence>
<dbReference type="HOGENOM" id="CLU_691093_0_0_1"/>
<sequence length="442" mass="47440">MPRAKASKPNTQTASDLYGAQAASFSAQPPAPSQSSSFPAILVPRNMLRAELESRSPKSLTSLIFSLMDNFPSTVPFIAKQANTALVSGSSDMRLPDTIVVPAKVWFGKDEGEGEDVGDDAEPAGKGKAKGKGKGKADRNKEKEMWTKDPTLDEDEVVGGSDKENAGERNPAMQVKGKGKGKEPARAKSKEPATQTKGKGPAVAPDASRKRAASRAPSPTPKPQSKRRKATDDKPTPSEPAVPSSSQPATTSIPSTPFTPAGVFTLTCPYLSETWPDACANPLTLRLAPSSTGAHLWGAFKLGVLDGILRSTTSPPFAPSKAIDFVWRARSSEEVNEDNEPAIEVDDDDQTGTLLFMPDGTLRGVLEGAFLPDEQCIFLARRKTGDKRFRAPGERLVKQWKREWRKLPGEQPGGVGLWGRSKEPPAASDTSEDQTLYIMPAY</sequence>
<feature type="compositionally biased region" description="Basic and acidic residues" evidence="1">
    <location>
        <begin position="135"/>
        <end position="151"/>
    </location>
</feature>
<feature type="region of interest" description="Disordered" evidence="1">
    <location>
        <begin position="411"/>
        <end position="435"/>
    </location>
</feature>
<dbReference type="OrthoDB" id="3023745at2759"/>
<feature type="compositionally biased region" description="Basic and acidic residues" evidence="1">
    <location>
        <begin position="180"/>
        <end position="191"/>
    </location>
</feature>